<keyword evidence="1" id="KW-1133">Transmembrane helix</keyword>
<proteinExistence type="predicted"/>
<keyword evidence="1" id="KW-0812">Transmembrane</keyword>
<reference evidence="2" key="1">
    <citation type="journal article" date="2015" name="Nature">
        <title>Complex archaea that bridge the gap between prokaryotes and eukaryotes.</title>
        <authorList>
            <person name="Spang A."/>
            <person name="Saw J.H."/>
            <person name="Jorgensen S.L."/>
            <person name="Zaremba-Niedzwiedzka K."/>
            <person name="Martijn J."/>
            <person name="Lind A.E."/>
            <person name="van Eijk R."/>
            <person name="Schleper C."/>
            <person name="Guy L."/>
            <person name="Ettema T.J."/>
        </authorList>
    </citation>
    <scope>NUCLEOTIDE SEQUENCE</scope>
</reference>
<name>A0A0F9KEM6_9ZZZZ</name>
<dbReference type="AlphaFoldDB" id="A0A0F9KEM6"/>
<comment type="caution">
    <text evidence="2">The sequence shown here is derived from an EMBL/GenBank/DDBJ whole genome shotgun (WGS) entry which is preliminary data.</text>
</comment>
<sequence>MNLDKKEILRRIDAANSRVEKSDGSKGVLIGTLISVVIAIVVGVSIIPGITDAAAEAEKDAPPVMAGLFSV</sequence>
<evidence type="ECO:0000313" key="2">
    <source>
        <dbReference type="EMBL" id="KKM80383.1"/>
    </source>
</evidence>
<accession>A0A0F9KEM6</accession>
<dbReference type="EMBL" id="LAZR01008193">
    <property type="protein sequence ID" value="KKM80383.1"/>
    <property type="molecule type" value="Genomic_DNA"/>
</dbReference>
<feature type="transmembrane region" description="Helical" evidence="1">
    <location>
        <begin position="28"/>
        <end position="50"/>
    </location>
</feature>
<protein>
    <submittedName>
        <fullName evidence="2">Uncharacterized protein</fullName>
    </submittedName>
</protein>
<keyword evidence="1" id="KW-0472">Membrane</keyword>
<evidence type="ECO:0000256" key="1">
    <source>
        <dbReference type="SAM" id="Phobius"/>
    </source>
</evidence>
<feature type="non-terminal residue" evidence="2">
    <location>
        <position position="71"/>
    </location>
</feature>
<organism evidence="2">
    <name type="scientific">marine sediment metagenome</name>
    <dbReference type="NCBI Taxonomy" id="412755"/>
    <lineage>
        <taxon>unclassified sequences</taxon>
        <taxon>metagenomes</taxon>
        <taxon>ecological metagenomes</taxon>
    </lineage>
</organism>
<gene>
    <name evidence="2" type="ORF">LCGC14_1340290</name>
</gene>